<protein>
    <submittedName>
        <fullName evidence="15">ABC-F family ATP-binding cassette domain-containing protein</fullName>
    </submittedName>
</protein>
<evidence type="ECO:0000256" key="2">
    <source>
        <dbReference type="ARBA" id="ARBA00022490"/>
    </source>
</evidence>
<keyword evidence="8 15" id="KW-0067">ATP-binding</keyword>
<keyword evidence="6" id="KW-0547">Nucleotide-binding</keyword>
<dbReference type="AlphaFoldDB" id="A0AAU0ULN4"/>
<keyword evidence="2" id="KW-0963">Cytoplasm</keyword>
<reference evidence="15 16" key="1">
    <citation type="submission" date="2023-04" db="EMBL/GenBank/DDBJ databases">
        <authorList>
            <person name="Hsu D."/>
        </authorList>
    </citation>
    <scope>NUCLEOTIDE SEQUENCE [LARGE SCALE GENOMIC DNA]</scope>
    <source>
        <strain evidence="15 16">MK1</strain>
    </source>
</reference>
<evidence type="ECO:0000256" key="1">
    <source>
        <dbReference type="ARBA" id="ARBA00005868"/>
    </source>
</evidence>
<evidence type="ECO:0000256" key="8">
    <source>
        <dbReference type="ARBA" id="ARBA00022840"/>
    </source>
</evidence>
<feature type="coiled-coil region" evidence="12">
    <location>
        <begin position="568"/>
        <end position="619"/>
    </location>
</feature>
<dbReference type="Proteomes" id="UP001329915">
    <property type="component" value="Chromosome"/>
</dbReference>
<feature type="compositionally biased region" description="Basic and acidic residues" evidence="13">
    <location>
        <begin position="532"/>
        <end position="546"/>
    </location>
</feature>
<dbReference type="InterPro" id="IPR027417">
    <property type="entry name" value="P-loop_NTPase"/>
</dbReference>
<feature type="region of interest" description="Disordered" evidence="13">
    <location>
        <begin position="532"/>
        <end position="559"/>
    </location>
</feature>
<dbReference type="GO" id="GO:0000049">
    <property type="term" value="F:tRNA binding"/>
    <property type="evidence" value="ECO:0007669"/>
    <property type="project" value="UniProtKB-KW"/>
</dbReference>
<dbReference type="GO" id="GO:0006417">
    <property type="term" value="P:regulation of translation"/>
    <property type="evidence" value="ECO:0007669"/>
    <property type="project" value="UniProtKB-KW"/>
</dbReference>
<evidence type="ECO:0000313" key="15">
    <source>
        <dbReference type="EMBL" id="WRO21127.1"/>
    </source>
</evidence>
<dbReference type="FunFam" id="3.40.50.300:FF:000011">
    <property type="entry name" value="Putative ABC transporter ATP-binding component"/>
    <property type="match status" value="1"/>
</dbReference>
<dbReference type="Pfam" id="PF12848">
    <property type="entry name" value="ABC_tran_Xtn"/>
    <property type="match status" value="1"/>
</dbReference>
<dbReference type="InterPro" id="IPR051309">
    <property type="entry name" value="ABCF_ATPase"/>
</dbReference>
<name>A0AAU0ULN4_9FIRM</name>
<dbReference type="KEGG" id="dbc:MFMK1_000922"/>
<feature type="domain" description="ABC transporter" evidence="14">
    <location>
        <begin position="319"/>
        <end position="537"/>
    </location>
</feature>
<dbReference type="InterPro" id="IPR032524">
    <property type="entry name" value="ABC_tran_C"/>
</dbReference>
<evidence type="ECO:0000256" key="11">
    <source>
        <dbReference type="ARBA" id="ARBA00022917"/>
    </source>
</evidence>
<evidence type="ECO:0000313" key="16">
    <source>
        <dbReference type="Proteomes" id="UP001329915"/>
    </source>
</evidence>
<keyword evidence="3" id="KW-0820">tRNA-binding</keyword>
<dbReference type="GO" id="GO:0006412">
    <property type="term" value="P:translation"/>
    <property type="evidence" value="ECO:0007669"/>
    <property type="project" value="UniProtKB-KW"/>
</dbReference>
<comment type="similarity">
    <text evidence="1">Belongs to the ABC transporter superfamily. ABCF family. Translational throttle EttA subfamily.</text>
</comment>
<dbReference type="SUPFAM" id="SSF52540">
    <property type="entry name" value="P-loop containing nucleoside triphosphate hydrolases"/>
    <property type="match status" value="2"/>
</dbReference>
<dbReference type="Gene3D" id="1.10.287.380">
    <property type="entry name" value="Valyl-tRNA synthetase, C-terminal domain"/>
    <property type="match status" value="1"/>
</dbReference>
<dbReference type="GO" id="GO:0005524">
    <property type="term" value="F:ATP binding"/>
    <property type="evidence" value="ECO:0007669"/>
    <property type="project" value="UniProtKB-KW"/>
</dbReference>
<dbReference type="PROSITE" id="PS50893">
    <property type="entry name" value="ABC_TRANSPORTER_2"/>
    <property type="match status" value="2"/>
</dbReference>
<dbReference type="SMART" id="SM00382">
    <property type="entry name" value="AAA"/>
    <property type="match status" value="2"/>
</dbReference>
<organism evidence="15 16">
    <name type="scientific">Metallumcola ferriviriculae</name>
    <dbReference type="NCBI Taxonomy" id="3039180"/>
    <lineage>
        <taxon>Bacteria</taxon>
        <taxon>Bacillati</taxon>
        <taxon>Bacillota</taxon>
        <taxon>Clostridia</taxon>
        <taxon>Neomoorellales</taxon>
        <taxon>Desulfitibacteraceae</taxon>
        <taxon>Metallumcola</taxon>
    </lineage>
</organism>
<dbReference type="PANTHER" id="PTHR42855">
    <property type="entry name" value="ABC TRANSPORTER ATP-BINDING SUBUNIT"/>
    <property type="match status" value="1"/>
</dbReference>
<keyword evidence="16" id="KW-1185">Reference proteome</keyword>
<keyword evidence="7" id="KW-0378">Hydrolase</keyword>
<keyword evidence="4" id="KW-0699">rRNA-binding</keyword>
<evidence type="ECO:0000256" key="10">
    <source>
        <dbReference type="ARBA" id="ARBA00022884"/>
    </source>
</evidence>
<keyword evidence="12" id="KW-0175">Coiled coil</keyword>
<dbReference type="InterPro" id="IPR003593">
    <property type="entry name" value="AAA+_ATPase"/>
</dbReference>
<sequence>MSILTVENLTKSYGEKVLFSDISFTIADKQRIGLIGVNGTGKSTLLKIIAGIETAEKGKVTHANKFQIEYLPQHPILDGQLTVLDQIYFGDNSLMKVLRDYEQAANELEKNPNNTGKQDKLSFLQQEMDRMNAWDASSMAKTILTRLGIENFSQPVKELSEGQKKRVAIAKALVQPADLLVLDEPTNHLDNEIIEWLERFLTQYQGALLVITHDRYFLNRVTNRILELDQGKLYGYEGNYEAYLAGKAQREEQTITAEKKRQNLLRKELAWLKRGAKARSTKQKARVQQVHQIQEQEVDMHKKDLEFAIGSQRLGKKVLELKGISKKYGGERLISDFSYRIGPGEKLGIIGPNGAGKTTLLKIMAGFIEPDAGVVEIGQTVKVGFYSQNYVDMDLDLRVIEYIREGADNVKTADGQWITAEQMLERFLFPRSQQWAYIGKLSGGERRRLYLLRRLMEEPNVLFLDEPTNDLDTETLSILEDYLEQFPASVITVSHDRFFLDRVVDRLIAFENDGVISKFAGNYTEYLELQKHEKEKKPASKKDQKKSVPTSINKEQPRKLSYMQQREWDEIEGKIASLEQRKNQLQEDITMVGSDYERVQQLYKEQQQVDEELDQFMERWTELSLLIEEIEQRTQK</sequence>
<gene>
    <name evidence="15" type="ORF">MFMK1_000922</name>
</gene>
<feature type="domain" description="ABC transporter" evidence="14">
    <location>
        <begin position="4"/>
        <end position="255"/>
    </location>
</feature>
<evidence type="ECO:0000256" key="3">
    <source>
        <dbReference type="ARBA" id="ARBA00022555"/>
    </source>
</evidence>
<evidence type="ECO:0000256" key="7">
    <source>
        <dbReference type="ARBA" id="ARBA00022801"/>
    </source>
</evidence>
<evidence type="ECO:0000256" key="5">
    <source>
        <dbReference type="ARBA" id="ARBA00022737"/>
    </source>
</evidence>
<keyword evidence="5" id="KW-0677">Repeat</keyword>
<dbReference type="CDD" id="cd03221">
    <property type="entry name" value="ABCF_EF-3"/>
    <property type="match status" value="2"/>
</dbReference>
<keyword evidence="11" id="KW-0648">Protein biosynthesis</keyword>
<keyword evidence="10" id="KW-0694">RNA-binding</keyword>
<dbReference type="GO" id="GO:0019843">
    <property type="term" value="F:rRNA binding"/>
    <property type="evidence" value="ECO:0007669"/>
    <property type="project" value="UniProtKB-KW"/>
</dbReference>
<dbReference type="Gene3D" id="3.40.50.300">
    <property type="entry name" value="P-loop containing nucleotide triphosphate hydrolases"/>
    <property type="match status" value="2"/>
</dbReference>
<evidence type="ECO:0000256" key="6">
    <source>
        <dbReference type="ARBA" id="ARBA00022741"/>
    </source>
</evidence>
<dbReference type="RefSeq" id="WP_366923984.1">
    <property type="nucleotide sequence ID" value="NZ_CP121694.1"/>
</dbReference>
<evidence type="ECO:0000256" key="9">
    <source>
        <dbReference type="ARBA" id="ARBA00022845"/>
    </source>
</evidence>
<dbReference type="GO" id="GO:0016887">
    <property type="term" value="F:ATP hydrolysis activity"/>
    <property type="evidence" value="ECO:0007669"/>
    <property type="project" value="InterPro"/>
</dbReference>
<evidence type="ECO:0000256" key="12">
    <source>
        <dbReference type="SAM" id="Coils"/>
    </source>
</evidence>
<dbReference type="InterPro" id="IPR003439">
    <property type="entry name" value="ABC_transporter-like_ATP-bd"/>
</dbReference>
<dbReference type="Pfam" id="PF16326">
    <property type="entry name" value="ABC_tran_CTD"/>
    <property type="match status" value="1"/>
</dbReference>
<proteinExistence type="inferred from homology"/>
<dbReference type="Pfam" id="PF00005">
    <property type="entry name" value="ABC_tran"/>
    <property type="match status" value="2"/>
</dbReference>
<evidence type="ECO:0000259" key="14">
    <source>
        <dbReference type="PROSITE" id="PS50893"/>
    </source>
</evidence>
<dbReference type="EMBL" id="CP121694">
    <property type="protein sequence ID" value="WRO21127.1"/>
    <property type="molecule type" value="Genomic_DNA"/>
</dbReference>
<dbReference type="InterPro" id="IPR037118">
    <property type="entry name" value="Val-tRNA_synth_C_sf"/>
</dbReference>
<dbReference type="GO" id="GO:0003677">
    <property type="term" value="F:DNA binding"/>
    <property type="evidence" value="ECO:0007669"/>
    <property type="project" value="InterPro"/>
</dbReference>
<evidence type="ECO:0000256" key="4">
    <source>
        <dbReference type="ARBA" id="ARBA00022730"/>
    </source>
</evidence>
<dbReference type="FunFam" id="3.40.50.300:FF:000183">
    <property type="entry name" value="ABC transporter ATP-binding protein yjjK"/>
    <property type="match status" value="1"/>
</dbReference>
<evidence type="ECO:0000256" key="13">
    <source>
        <dbReference type="SAM" id="MobiDB-lite"/>
    </source>
</evidence>
<accession>A0AAU0ULN4</accession>
<dbReference type="InterPro" id="IPR032781">
    <property type="entry name" value="ABC_tran_Xtn"/>
</dbReference>
<keyword evidence="9" id="KW-0810">Translation regulation</keyword>
<dbReference type="PANTHER" id="PTHR42855:SF1">
    <property type="entry name" value="ABC TRANSPORTER DOMAIN-CONTAINING PROTEIN"/>
    <property type="match status" value="1"/>
</dbReference>